<feature type="signal peptide" evidence="1">
    <location>
        <begin position="1"/>
        <end position="19"/>
    </location>
</feature>
<organism evidence="2 3">
    <name type="scientific">Winogradskyella alexanderae</name>
    <dbReference type="NCBI Taxonomy" id="2877123"/>
    <lineage>
        <taxon>Bacteria</taxon>
        <taxon>Pseudomonadati</taxon>
        <taxon>Bacteroidota</taxon>
        <taxon>Flavobacteriia</taxon>
        <taxon>Flavobacteriales</taxon>
        <taxon>Flavobacteriaceae</taxon>
        <taxon>Winogradskyella</taxon>
    </lineage>
</organism>
<gene>
    <name evidence="2" type="ORF">LBU54_04675</name>
</gene>
<feature type="chain" id="PRO_5045994100" evidence="1">
    <location>
        <begin position="20"/>
        <end position="281"/>
    </location>
</feature>
<dbReference type="InterPro" id="IPR021314">
    <property type="entry name" value="DUF2911"/>
</dbReference>
<dbReference type="Proteomes" id="UP001198901">
    <property type="component" value="Unassembled WGS sequence"/>
</dbReference>
<reference evidence="3" key="1">
    <citation type="submission" date="2023-07" db="EMBL/GenBank/DDBJ databases">
        <authorList>
            <person name="Yue Y."/>
        </authorList>
    </citation>
    <scope>NUCLEOTIDE SEQUENCE [LARGE SCALE GENOMIC DNA]</scope>
    <source>
        <strain evidence="3">D23</strain>
    </source>
</reference>
<accession>A0ABS7XPC7</accession>
<protein>
    <submittedName>
        <fullName evidence="2">DUF2911 domain-containing protein</fullName>
    </submittedName>
</protein>
<keyword evidence="1" id="KW-0732">Signal</keyword>
<keyword evidence="3" id="KW-1185">Reference proteome</keyword>
<proteinExistence type="predicted"/>
<dbReference type="EMBL" id="JAIUJR010000002">
    <property type="protein sequence ID" value="MCA0131867.1"/>
    <property type="molecule type" value="Genomic_DNA"/>
</dbReference>
<dbReference type="RefSeq" id="WP_224526546.1">
    <property type="nucleotide sequence ID" value="NZ_JAIUJR010000002.1"/>
</dbReference>
<dbReference type="Pfam" id="PF11138">
    <property type="entry name" value="DUF2911"/>
    <property type="match status" value="1"/>
</dbReference>
<evidence type="ECO:0000256" key="1">
    <source>
        <dbReference type="SAM" id="SignalP"/>
    </source>
</evidence>
<evidence type="ECO:0000313" key="3">
    <source>
        <dbReference type="Proteomes" id="UP001198901"/>
    </source>
</evidence>
<name>A0ABS7XPC7_9FLAO</name>
<sequence>MKKMILMMFAIVIALSLNAQIETPQPSPFTKIEQKVGLTDVTLEYSRPSMKGRKIFGDLVPFGKVWRTGANKNTMITFSDDVVIDGTTVKAGSYAIFVTPNQGSWNVMLYSDTNNWGTPQNWDDSKVAVKTTVETYEMPMQVESLTIGIDDLTSSSAHIGFVWENTYAAVKFEVPTDAKVSASIDKVMSGPGAGDYYSAAVYNLTEGKDLNKAKEWMDKAMSMIETPGFWQLRQQSLLYAKLGDKKKAIETAKKSLEGAKQAGNEDYIKMNKESLKEWGAM</sequence>
<comment type="caution">
    <text evidence="2">The sequence shown here is derived from an EMBL/GenBank/DDBJ whole genome shotgun (WGS) entry which is preliminary data.</text>
</comment>
<evidence type="ECO:0000313" key="2">
    <source>
        <dbReference type="EMBL" id="MCA0131867.1"/>
    </source>
</evidence>